<accession>F0WIV6</accession>
<sequence length="483" mass="55312">MTTIGKYISRFRYDSPRSRQERRKRIGPYDGRDDFWWNNELKGQAYGELRAEWSKNMACSSSEANQSNSADETHIILETFENTDPKSLYTTYIVDNVNEVKEALPELTEALASLDTESNVPLQPHVLAESEVSSDRELVPDSDFSSEVSSESDCDDHHLDGQLTSIPRISKDRETHADEVIERVRKRLGLLSCHAADPLRKPQNILTDSASDTQCSVRHKNVKSYDLQSAQYSLPCIRPPRRGRQMKSMDELSFSLQTSSFRAEELQLNAKLHGSKCEYQNRSFQREESDQHYAGTDKELERNQSKLYFEEVSVIRDANAIETMQISTVVADHSCDHPVYEHEQIEEQASDLKKPENNTFSDYSCPEKHAENNNNISLQKNEEMKREDITVMDTLNTLVDNVVHCWKSQTSPPSQFATNKEVNPGACREKDYSDCLSDGCCELINEKFPDYQNSVHAILAQDPIMKELQQLIEIYEEALSRTK</sequence>
<proteinExistence type="predicted"/>
<gene>
    <name evidence="2" type="primary">AlNc14C114G6491</name>
    <name evidence="2" type="ORF">ALNC14_073430</name>
</gene>
<dbReference type="EMBL" id="FR824159">
    <property type="protein sequence ID" value="CCA21200.1"/>
    <property type="molecule type" value="Genomic_DNA"/>
</dbReference>
<feature type="region of interest" description="Disordered" evidence="1">
    <location>
        <begin position="128"/>
        <end position="162"/>
    </location>
</feature>
<evidence type="ECO:0000313" key="2">
    <source>
        <dbReference type="EMBL" id="CCA21200.1"/>
    </source>
</evidence>
<evidence type="ECO:0000256" key="1">
    <source>
        <dbReference type="SAM" id="MobiDB-lite"/>
    </source>
</evidence>
<name>F0WIV6_9STRA</name>
<reference evidence="2" key="2">
    <citation type="submission" date="2011-02" db="EMBL/GenBank/DDBJ databases">
        <authorList>
            <person name="MacLean D."/>
        </authorList>
    </citation>
    <scope>NUCLEOTIDE SEQUENCE</scope>
</reference>
<protein>
    <submittedName>
        <fullName evidence="2">AlNc14C114G6491 protein</fullName>
    </submittedName>
</protein>
<organism evidence="2">
    <name type="scientific">Albugo laibachii Nc14</name>
    <dbReference type="NCBI Taxonomy" id="890382"/>
    <lineage>
        <taxon>Eukaryota</taxon>
        <taxon>Sar</taxon>
        <taxon>Stramenopiles</taxon>
        <taxon>Oomycota</taxon>
        <taxon>Peronosporomycetes</taxon>
        <taxon>Albuginales</taxon>
        <taxon>Albuginaceae</taxon>
        <taxon>Albugo</taxon>
    </lineage>
</organism>
<dbReference type="AlphaFoldDB" id="F0WIV6"/>
<feature type="compositionally biased region" description="Low complexity" evidence="1">
    <location>
        <begin position="141"/>
        <end position="151"/>
    </location>
</feature>
<reference evidence="2" key="1">
    <citation type="journal article" date="2011" name="PLoS Biol.">
        <title>Gene gain and loss during evolution of obligate parasitism in the white rust pathogen of Arabidopsis thaliana.</title>
        <authorList>
            <person name="Kemen E."/>
            <person name="Gardiner A."/>
            <person name="Schultz-Larsen T."/>
            <person name="Kemen A.C."/>
            <person name="Balmuth A.L."/>
            <person name="Robert-Seilaniantz A."/>
            <person name="Bailey K."/>
            <person name="Holub E."/>
            <person name="Studholme D.J."/>
            <person name="Maclean D."/>
            <person name="Jones J.D."/>
        </authorList>
    </citation>
    <scope>NUCLEOTIDE SEQUENCE</scope>
</reference>
<dbReference type="HOGENOM" id="CLU_565526_0_0_1"/>